<keyword evidence="2" id="KW-0808">Transferase</keyword>
<feature type="non-terminal residue" evidence="2">
    <location>
        <position position="784"/>
    </location>
</feature>
<gene>
    <name evidence="2" type="ORF">Tci_030621</name>
</gene>
<protein>
    <submittedName>
        <fullName evidence="2">RNA-directed DNA polymerase, eukaryota</fullName>
    </submittedName>
</protein>
<dbReference type="EMBL" id="BKCJ010004036">
    <property type="protein sequence ID" value="GEU58643.1"/>
    <property type="molecule type" value="Genomic_DNA"/>
</dbReference>
<evidence type="ECO:0000313" key="2">
    <source>
        <dbReference type="EMBL" id="GEU58643.1"/>
    </source>
</evidence>
<dbReference type="AlphaFoldDB" id="A0A6L2LA05"/>
<evidence type="ECO:0000259" key="1">
    <source>
        <dbReference type="PROSITE" id="PS50878"/>
    </source>
</evidence>
<keyword evidence="2" id="KW-0548">Nucleotidyltransferase</keyword>
<comment type="caution">
    <text evidence="2">The sequence shown here is derived from an EMBL/GenBank/DDBJ whole genome shotgun (WGS) entry which is preliminary data.</text>
</comment>
<reference evidence="2" key="1">
    <citation type="journal article" date="2019" name="Sci. Rep.">
        <title>Draft genome of Tanacetum cinerariifolium, the natural source of mosquito coil.</title>
        <authorList>
            <person name="Yamashiro T."/>
            <person name="Shiraishi A."/>
            <person name="Satake H."/>
            <person name="Nakayama K."/>
        </authorList>
    </citation>
    <scope>NUCLEOTIDE SEQUENCE</scope>
</reference>
<dbReference type="GO" id="GO:0003964">
    <property type="term" value="F:RNA-directed DNA polymerase activity"/>
    <property type="evidence" value="ECO:0007669"/>
    <property type="project" value="UniProtKB-KW"/>
</dbReference>
<accession>A0A6L2LA05</accession>
<dbReference type="Pfam" id="PF00078">
    <property type="entry name" value="RVT_1"/>
    <property type="match status" value="1"/>
</dbReference>
<keyword evidence="2" id="KW-0695">RNA-directed DNA polymerase</keyword>
<proteinExistence type="predicted"/>
<dbReference type="InterPro" id="IPR000477">
    <property type="entry name" value="RT_dom"/>
</dbReference>
<feature type="domain" description="Reverse transcriptase" evidence="1">
    <location>
        <begin position="327"/>
        <end position="700"/>
    </location>
</feature>
<dbReference type="PROSITE" id="PS50878">
    <property type="entry name" value="RT_POL"/>
    <property type="match status" value="1"/>
</dbReference>
<organism evidence="2">
    <name type="scientific">Tanacetum cinerariifolium</name>
    <name type="common">Dalmatian daisy</name>
    <name type="synonym">Chrysanthemum cinerariifolium</name>
    <dbReference type="NCBI Taxonomy" id="118510"/>
    <lineage>
        <taxon>Eukaryota</taxon>
        <taxon>Viridiplantae</taxon>
        <taxon>Streptophyta</taxon>
        <taxon>Embryophyta</taxon>
        <taxon>Tracheophyta</taxon>
        <taxon>Spermatophyta</taxon>
        <taxon>Magnoliopsida</taxon>
        <taxon>eudicotyledons</taxon>
        <taxon>Gunneridae</taxon>
        <taxon>Pentapetalae</taxon>
        <taxon>asterids</taxon>
        <taxon>campanulids</taxon>
        <taxon>Asterales</taxon>
        <taxon>Asteraceae</taxon>
        <taxon>Asteroideae</taxon>
        <taxon>Anthemideae</taxon>
        <taxon>Anthemidinae</taxon>
        <taxon>Tanacetum</taxon>
    </lineage>
</organism>
<dbReference type="PANTHER" id="PTHR33116:SF78">
    <property type="entry name" value="OS12G0587133 PROTEIN"/>
    <property type="match status" value="1"/>
</dbReference>
<dbReference type="PANTHER" id="PTHR33116">
    <property type="entry name" value="REVERSE TRANSCRIPTASE ZINC-BINDING DOMAIN-CONTAINING PROTEIN-RELATED-RELATED"/>
    <property type="match status" value="1"/>
</dbReference>
<sequence length="784" mass="89036">MPVSCISYQWWRMYVQTVVPELVRIQRKLNMSRNETVKVFEKKSVINVQESNILRWAQLWSDLKINALNTVARVSSHNHLHSTVNHNNGRVVSHAKAVNRGAPHVPSPSPAMVLDDSHIVTRELCNFITGEVKQFSSINNLRVLLANEGFPNVKVAYLGGLWVMLDLESSISKKKLMEHVEVAKIGTKWGEVMDLEESNDDMFARKRICIKTKQEDNILEKFKIIVRGKFFVIRAKDLFAWSPNFKNTNEPVYSSDDESAEGDIADKGDASKIANSGVGSDAEDLNGFDQMVSNTWNSFTLDDSNAMIRFKKKLQLMKKAIRLWVASYNRDQTHTVREIKMKLHDIDKELDQGGVNNEILLSRKDLMKQLQDVKYLETSDYAQKTKIQWAIEGDENSKFYHAPGSSRGRLNFLFSNRLSHKQAADLEIPITHDEIRAAVWDCGENKSPGLDGFTFEFFRNYWSIVGIDFCEAVDWFFQQGSFAKGCNFSFLALIPKLQDPKVVSDFRPISLIGCLYKVVTKADFAKAYDYVRWDFLDDVLNAFGFGRKWRSWISGSRSASMASILINGSPTFEFQFYRGLKQGDPLDPFLFILVMESLHLSFNKATEAGLFKGIKLDSSLSISYLFYADDAVFIEEWSDLNITHILHILHCFSIASGLKINLLKSHILGVGVPLEKVNDATFSLVCSVMRAPFKYLGVSVGGNMSLIKEWNVIINKLHSRLSKWKCNVLSVGGRLTLHKSILGSTPIYTILPRSRVPLSVKFTSSNCKESIYFLTFVFVLEMAL</sequence>
<name>A0A6L2LA05_TANCI</name>